<evidence type="ECO:0000313" key="2">
    <source>
        <dbReference type="Proteomes" id="UP000331127"/>
    </source>
</evidence>
<sequence>MRGGGVVVEAERRAWERDAAEDGVVDVDQEALRVDLVPAVDLVDGADGSGGNAEVGERGQPVCAIVSGQGFLHVGDQLIPMRKSFPICRIFRDVGVDV</sequence>
<dbReference type="EMBL" id="BLAE01000050">
    <property type="protein sequence ID" value="GES13770.1"/>
    <property type="molecule type" value="Genomic_DNA"/>
</dbReference>
<proteinExistence type="predicted"/>
<keyword evidence="2" id="KW-1185">Reference proteome</keyword>
<name>A0A5M3WYF2_9ACTN</name>
<organism evidence="1 2">
    <name type="scientific">Acrocarpospora macrocephala</name>
    <dbReference type="NCBI Taxonomy" id="150177"/>
    <lineage>
        <taxon>Bacteria</taxon>
        <taxon>Bacillati</taxon>
        <taxon>Actinomycetota</taxon>
        <taxon>Actinomycetes</taxon>
        <taxon>Streptosporangiales</taxon>
        <taxon>Streptosporangiaceae</taxon>
        <taxon>Acrocarpospora</taxon>
    </lineage>
</organism>
<dbReference type="Proteomes" id="UP000331127">
    <property type="component" value="Unassembled WGS sequence"/>
</dbReference>
<evidence type="ECO:0000313" key="1">
    <source>
        <dbReference type="EMBL" id="GES13770.1"/>
    </source>
</evidence>
<accession>A0A5M3WYF2</accession>
<comment type="caution">
    <text evidence="1">The sequence shown here is derived from an EMBL/GenBank/DDBJ whole genome shotgun (WGS) entry which is preliminary data.</text>
</comment>
<gene>
    <name evidence="1" type="ORF">Amac_073670</name>
</gene>
<reference evidence="1 2" key="1">
    <citation type="submission" date="2019-10" db="EMBL/GenBank/DDBJ databases">
        <title>Whole genome shotgun sequence of Acrocarpospora macrocephala NBRC 16266.</title>
        <authorList>
            <person name="Ichikawa N."/>
            <person name="Kimura A."/>
            <person name="Kitahashi Y."/>
            <person name="Komaki H."/>
            <person name="Oguchi A."/>
        </authorList>
    </citation>
    <scope>NUCLEOTIDE SEQUENCE [LARGE SCALE GENOMIC DNA]</scope>
    <source>
        <strain evidence="1 2">NBRC 16266</strain>
    </source>
</reference>
<protein>
    <submittedName>
        <fullName evidence="1">Uncharacterized protein</fullName>
    </submittedName>
</protein>
<dbReference type="AlphaFoldDB" id="A0A5M3WYF2"/>